<dbReference type="EMBL" id="JARBJD010000108">
    <property type="protein sequence ID" value="KAK2952089.1"/>
    <property type="molecule type" value="Genomic_DNA"/>
</dbReference>
<gene>
    <name evidence="1" type="ORF">BLNAU_12940</name>
</gene>
<evidence type="ECO:0000313" key="1">
    <source>
        <dbReference type="EMBL" id="KAK2952089.1"/>
    </source>
</evidence>
<accession>A0ABQ9XMQ6</accession>
<protein>
    <submittedName>
        <fullName evidence="1">Uncharacterized protein</fullName>
    </submittedName>
</protein>
<sequence>MSGSRCEPIEIQCNSIPWDQAATVRVWANWLRIGGGDRLIEIDESFFGRKKNNRGRERPQHWVFGMLERLENGEKRALIPPAQNRTKPVLLGHLLDYCSLFTVLCIQRISFLEFLQLLLTFSVAQYDLVINDDCDGDGKEEGEDVRINGRVKYVDERRNDGTYNNEKLGEKRREERMMIVIEECDE</sequence>
<reference evidence="1 2" key="1">
    <citation type="journal article" date="2022" name="bioRxiv">
        <title>Genomics of Preaxostyla Flagellates Illuminates Evolutionary Transitions and the Path Towards Mitochondrial Loss.</title>
        <authorList>
            <person name="Novak L.V.F."/>
            <person name="Treitli S.C."/>
            <person name="Pyrih J."/>
            <person name="Halakuc P."/>
            <person name="Pipaliya S.V."/>
            <person name="Vacek V."/>
            <person name="Brzon O."/>
            <person name="Soukal P."/>
            <person name="Eme L."/>
            <person name="Dacks J.B."/>
            <person name="Karnkowska A."/>
            <person name="Elias M."/>
            <person name="Hampl V."/>
        </authorList>
    </citation>
    <scope>NUCLEOTIDE SEQUENCE [LARGE SCALE GENOMIC DNA]</scope>
    <source>
        <strain evidence="1">NAU3</strain>
        <tissue evidence="1">Gut</tissue>
    </source>
</reference>
<proteinExistence type="predicted"/>
<organism evidence="1 2">
    <name type="scientific">Blattamonas nauphoetae</name>
    <dbReference type="NCBI Taxonomy" id="2049346"/>
    <lineage>
        <taxon>Eukaryota</taxon>
        <taxon>Metamonada</taxon>
        <taxon>Preaxostyla</taxon>
        <taxon>Oxymonadida</taxon>
        <taxon>Blattamonas</taxon>
    </lineage>
</organism>
<keyword evidence="2" id="KW-1185">Reference proteome</keyword>
<comment type="caution">
    <text evidence="1">The sequence shown here is derived from an EMBL/GenBank/DDBJ whole genome shotgun (WGS) entry which is preliminary data.</text>
</comment>
<evidence type="ECO:0000313" key="2">
    <source>
        <dbReference type="Proteomes" id="UP001281761"/>
    </source>
</evidence>
<dbReference type="Proteomes" id="UP001281761">
    <property type="component" value="Unassembled WGS sequence"/>
</dbReference>
<name>A0ABQ9XMQ6_9EUKA</name>